<keyword evidence="1" id="KW-1133">Transmembrane helix</keyword>
<reference evidence="2 3" key="1">
    <citation type="submission" date="2014-11" db="EMBL/GenBank/DDBJ databases">
        <title>Complete Genome Sequence of Pseudoalteromonas sp. Strain OCN003 Isolated from Kaneohe Bay, Oahu, Hawaii.</title>
        <authorList>
            <person name="Beurmann S."/>
            <person name="Videau P."/>
            <person name="Ushijima B."/>
            <person name="Smith A.M."/>
            <person name="Aeby G.S."/>
            <person name="Callahan S.M."/>
            <person name="Belcaid M."/>
        </authorList>
    </citation>
    <scope>NUCLEOTIDE SEQUENCE [LARGE SCALE GENOMIC DNA]</scope>
    <source>
        <strain evidence="2 3">OCN003</strain>
    </source>
</reference>
<feature type="transmembrane region" description="Helical" evidence="1">
    <location>
        <begin position="268"/>
        <end position="290"/>
    </location>
</feature>
<dbReference type="Pfam" id="PF18943">
    <property type="entry name" value="DUF5690"/>
    <property type="match status" value="1"/>
</dbReference>
<name>A0A0A7ELM7_9GAMM</name>
<gene>
    <name evidence="2" type="ORF">OM33_17390</name>
</gene>
<feature type="transmembrane region" description="Helical" evidence="1">
    <location>
        <begin position="393"/>
        <end position="420"/>
    </location>
</feature>
<feature type="transmembrane region" description="Helical" evidence="1">
    <location>
        <begin position="175"/>
        <end position="199"/>
    </location>
</feature>
<evidence type="ECO:0000313" key="3">
    <source>
        <dbReference type="Proteomes" id="UP000030341"/>
    </source>
</evidence>
<dbReference type="HOGENOM" id="CLU_609286_0_0_6"/>
<dbReference type="EMBL" id="CP009889">
    <property type="protein sequence ID" value="AIY66872.1"/>
    <property type="molecule type" value="Genomic_DNA"/>
</dbReference>
<sequence length="441" mass="48920">MLFKNANWLQKTQGPAFVLFAASAAFMTYFCMYAFRKPFAASSYLAFEQENWLVSFKVALVLSQVFGYMLAKFIGVKVISEMHSNQRAKAIILMILGAELSLVLFALLPIGLNIICLFFNGLSLGMIWGVVFSYLEGRRTTEILGAILSITFILSSGVVKTVGRFITNNLGVSELWMPALTGLLFLPLLLLSVVCLNAIPKPDQSDIAARQKRTPMDGKARFNFFKQYWFGITALVLSFLLFTGFRDFLDNFQAELWMALGYGEEPTIFAYAGIRISFIVLIALAMMVLIKNNKTAFLVNHGFILFGTLLLGASTYGFEVGILDAKAWMVLLGAGLYIAYIPYNCFLFDRMIASVGGVANVGFLLYLADSAGYIGSVSILLYRTFSEPELSWLSYFIATSYWICAVASVLVISSLCYFSIILSNKYTSKRALNAKSLAPTH</sequence>
<accession>A0A0A7ELM7</accession>
<keyword evidence="1" id="KW-0472">Membrane</keyword>
<evidence type="ECO:0000313" key="2">
    <source>
        <dbReference type="EMBL" id="AIY66872.1"/>
    </source>
</evidence>
<dbReference type="eggNOG" id="ENOG502Z7UP">
    <property type="taxonomic scope" value="Bacteria"/>
</dbReference>
<keyword evidence="3" id="KW-1185">Reference proteome</keyword>
<dbReference type="InterPro" id="IPR043745">
    <property type="entry name" value="DUF5690"/>
</dbReference>
<protein>
    <submittedName>
        <fullName evidence="2">Membrane protein</fullName>
    </submittedName>
</protein>
<feature type="transmembrane region" description="Helical" evidence="1">
    <location>
        <begin position="55"/>
        <end position="79"/>
    </location>
</feature>
<feature type="transmembrane region" description="Helical" evidence="1">
    <location>
        <begin position="143"/>
        <end position="163"/>
    </location>
</feature>
<feature type="transmembrane region" description="Helical" evidence="1">
    <location>
        <begin position="16"/>
        <end position="35"/>
    </location>
</feature>
<dbReference type="KEGG" id="pseo:OM33_17390"/>
<feature type="transmembrane region" description="Helical" evidence="1">
    <location>
        <begin position="228"/>
        <end position="248"/>
    </location>
</feature>
<feature type="transmembrane region" description="Helical" evidence="1">
    <location>
        <begin position="358"/>
        <end position="381"/>
    </location>
</feature>
<feature type="transmembrane region" description="Helical" evidence="1">
    <location>
        <begin position="117"/>
        <end position="136"/>
    </location>
</feature>
<feature type="transmembrane region" description="Helical" evidence="1">
    <location>
        <begin position="91"/>
        <end position="111"/>
    </location>
</feature>
<keyword evidence="1" id="KW-0812">Transmembrane</keyword>
<dbReference type="AlphaFoldDB" id="A0A0A7ELM7"/>
<dbReference type="RefSeq" id="WP_040135456.1">
    <property type="nucleotide sequence ID" value="NZ_CP009889.1"/>
</dbReference>
<dbReference type="Proteomes" id="UP000030341">
    <property type="component" value="Chromosome 2"/>
</dbReference>
<dbReference type="STRING" id="1348114.OM33_17390"/>
<evidence type="ECO:0000256" key="1">
    <source>
        <dbReference type="SAM" id="Phobius"/>
    </source>
</evidence>
<feature type="transmembrane region" description="Helical" evidence="1">
    <location>
        <begin position="328"/>
        <end position="346"/>
    </location>
</feature>
<proteinExistence type="predicted"/>
<feature type="transmembrane region" description="Helical" evidence="1">
    <location>
        <begin position="297"/>
        <end position="316"/>
    </location>
</feature>
<organism evidence="2 3">
    <name type="scientific">Pseudoalteromonas piratica</name>
    <dbReference type="NCBI Taxonomy" id="1348114"/>
    <lineage>
        <taxon>Bacteria</taxon>
        <taxon>Pseudomonadati</taxon>
        <taxon>Pseudomonadota</taxon>
        <taxon>Gammaproteobacteria</taxon>
        <taxon>Alteromonadales</taxon>
        <taxon>Pseudoalteromonadaceae</taxon>
        <taxon>Pseudoalteromonas</taxon>
    </lineage>
</organism>
<dbReference type="OrthoDB" id="182994at2"/>